<feature type="domain" description="Calcineurin-like phosphoesterase" evidence="1">
    <location>
        <begin position="13"/>
        <end position="205"/>
    </location>
</feature>
<protein>
    <submittedName>
        <fullName evidence="2">Serine/threonine protein phosphatase 1</fullName>
    </submittedName>
</protein>
<evidence type="ECO:0000313" key="2">
    <source>
        <dbReference type="EMBL" id="SFU12346.1"/>
    </source>
</evidence>
<reference evidence="3" key="1">
    <citation type="submission" date="2016-10" db="EMBL/GenBank/DDBJ databases">
        <authorList>
            <person name="Varghese N."/>
            <person name="Submissions S."/>
        </authorList>
    </citation>
    <scope>NUCLEOTIDE SEQUENCE [LARGE SCALE GENOMIC DNA]</scope>
    <source>
        <strain evidence="3">DSM 17465</strain>
    </source>
</reference>
<gene>
    <name evidence="2" type="ORF">SAMN05444141_10994</name>
</gene>
<dbReference type="CDD" id="cd00144">
    <property type="entry name" value="MPP_PPP_family"/>
    <property type="match status" value="1"/>
</dbReference>
<proteinExistence type="predicted"/>
<dbReference type="Gene3D" id="3.60.21.10">
    <property type="match status" value="1"/>
</dbReference>
<dbReference type="GO" id="GO:0008803">
    <property type="term" value="F:bis(5'-nucleosyl)-tetraphosphatase (symmetrical) activity"/>
    <property type="evidence" value="ECO:0007669"/>
    <property type="project" value="TreeGrafter"/>
</dbReference>
<dbReference type="InterPro" id="IPR004843">
    <property type="entry name" value="Calcineurin-like_PHP"/>
</dbReference>
<sequence length="256" mass="29107">MPKPYPTLPEGTRIYAVGDIHGRLDLLETMGKAIESDLTKRPIADPVTVFLGDYIDRGPDSQGVIDFLVDNHHRTPRQICLKGNHEASLLEFLEDAGTLYHWEDLGGMETLLSYGLSHHDLMGSAGAESVQTIFRENFSKLHETFFRSLELYYKRGDYLFVHAGIRPELALEEQSDDELMWIRGPFLNYEKSFGLFVVHGHTPVEHIDRRTNRLDVDTEAYASGQLTCAVLEGSEMQYITATTDGWELFDFIPTHK</sequence>
<dbReference type="GO" id="GO:0110154">
    <property type="term" value="P:RNA decapping"/>
    <property type="evidence" value="ECO:0007669"/>
    <property type="project" value="TreeGrafter"/>
</dbReference>
<dbReference type="Pfam" id="PF00149">
    <property type="entry name" value="Metallophos"/>
    <property type="match status" value="1"/>
</dbReference>
<dbReference type="PANTHER" id="PTHR42850">
    <property type="entry name" value="METALLOPHOSPHOESTERASE"/>
    <property type="match status" value="1"/>
</dbReference>
<dbReference type="InterPro" id="IPR029052">
    <property type="entry name" value="Metallo-depent_PP-like"/>
</dbReference>
<dbReference type="InterPro" id="IPR050126">
    <property type="entry name" value="Ap4A_hydrolase"/>
</dbReference>
<name>A0A1I7DL44_9HYPH</name>
<evidence type="ECO:0000259" key="1">
    <source>
        <dbReference type="Pfam" id="PF00149"/>
    </source>
</evidence>
<dbReference type="RefSeq" id="WP_054783575.1">
    <property type="nucleotide sequence ID" value="NZ_FPBD01000009.1"/>
</dbReference>
<dbReference type="SUPFAM" id="SSF56300">
    <property type="entry name" value="Metallo-dependent phosphatases"/>
    <property type="match status" value="1"/>
</dbReference>
<organism evidence="2 3">
    <name type="scientific">Pseudovibrio denitrificans</name>
    <dbReference type="NCBI Taxonomy" id="258256"/>
    <lineage>
        <taxon>Bacteria</taxon>
        <taxon>Pseudomonadati</taxon>
        <taxon>Pseudomonadota</taxon>
        <taxon>Alphaproteobacteria</taxon>
        <taxon>Hyphomicrobiales</taxon>
        <taxon>Stappiaceae</taxon>
        <taxon>Pseudovibrio</taxon>
    </lineage>
</organism>
<evidence type="ECO:0000313" key="3">
    <source>
        <dbReference type="Proteomes" id="UP000183371"/>
    </source>
</evidence>
<dbReference type="Proteomes" id="UP000183371">
    <property type="component" value="Unassembled WGS sequence"/>
</dbReference>
<keyword evidence="3" id="KW-1185">Reference proteome</keyword>
<dbReference type="GO" id="GO:0016791">
    <property type="term" value="F:phosphatase activity"/>
    <property type="evidence" value="ECO:0007669"/>
    <property type="project" value="TreeGrafter"/>
</dbReference>
<dbReference type="EMBL" id="FPBD01000009">
    <property type="protein sequence ID" value="SFU12346.1"/>
    <property type="molecule type" value="Genomic_DNA"/>
</dbReference>
<dbReference type="GO" id="GO:0005737">
    <property type="term" value="C:cytoplasm"/>
    <property type="evidence" value="ECO:0007669"/>
    <property type="project" value="TreeGrafter"/>
</dbReference>
<dbReference type="PANTHER" id="PTHR42850:SF4">
    <property type="entry name" value="ZINC-DEPENDENT ENDOPOLYPHOSPHATASE"/>
    <property type="match status" value="1"/>
</dbReference>
<accession>A0A1I7DL44</accession>
<dbReference type="AlphaFoldDB" id="A0A1I7DL44"/>